<reference evidence="2" key="1">
    <citation type="submission" date="2020-07" db="EMBL/GenBank/DDBJ databases">
        <title>Ethylene signaling mediates host invasion by parasitic plants.</title>
        <authorList>
            <person name="Yoshida S."/>
        </authorList>
    </citation>
    <scope>NUCLEOTIDE SEQUENCE</scope>
    <source>
        <strain evidence="2">Okayama</strain>
    </source>
</reference>
<dbReference type="PROSITE" id="PS51746">
    <property type="entry name" value="PPM_2"/>
    <property type="match status" value="1"/>
</dbReference>
<dbReference type="GO" id="GO:0004722">
    <property type="term" value="F:protein serine/threonine phosphatase activity"/>
    <property type="evidence" value="ECO:0007669"/>
    <property type="project" value="InterPro"/>
</dbReference>
<dbReference type="InterPro" id="IPR036457">
    <property type="entry name" value="PPM-type-like_dom_sf"/>
</dbReference>
<dbReference type="SUPFAM" id="SSF81606">
    <property type="entry name" value="PP2C-like"/>
    <property type="match status" value="1"/>
</dbReference>
<dbReference type="Gene3D" id="3.60.40.10">
    <property type="entry name" value="PPM-type phosphatase domain"/>
    <property type="match status" value="1"/>
</dbReference>
<dbReference type="InterPro" id="IPR001932">
    <property type="entry name" value="PPM-type_phosphatase-like_dom"/>
</dbReference>
<proteinExistence type="predicted"/>
<accession>A0A830CS10</accession>
<dbReference type="PANTHER" id="PTHR47992">
    <property type="entry name" value="PROTEIN PHOSPHATASE"/>
    <property type="match status" value="1"/>
</dbReference>
<gene>
    <name evidence="2" type="ORF">PHJA_002320900</name>
</gene>
<comment type="caution">
    <text evidence="2">The sequence shown here is derived from an EMBL/GenBank/DDBJ whole genome shotgun (WGS) entry which is preliminary data.</text>
</comment>
<dbReference type="InterPro" id="IPR015655">
    <property type="entry name" value="PP2C"/>
</dbReference>
<feature type="domain" description="PPM-type phosphatase" evidence="1">
    <location>
        <begin position="31"/>
        <end position="140"/>
    </location>
</feature>
<organism evidence="2 3">
    <name type="scientific">Phtheirospermum japonicum</name>
    <dbReference type="NCBI Taxonomy" id="374723"/>
    <lineage>
        <taxon>Eukaryota</taxon>
        <taxon>Viridiplantae</taxon>
        <taxon>Streptophyta</taxon>
        <taxon>Embryophyta</taxon>
        <taxon>Tracheophyta</taxon>
        <taxon>Spermatophyta</taxon>
        <taxon>Magnoliopsida</taxon>
        <taxon>eudicotyledons</taxon>
        <taxon>Gunneridae</taxon>
        <taxon>Pentapetalae</taxon>
        <taxon>asterids</taxon>
        <taxon>lamiids</taxon>
        <taxon>Lamiales</taxon>
        <taxon>Orobanchaceae</taxon>
        <taxon>Orobanchaceae incertae sedis</taxon>
        <taxon>Phtheirospermum</taxon>
    </lineage>
</organism>
<sequence>MDSLCCFNGSQLSGGKLIGSGKGSSSRGHIKYGFSLTNGKANYPMEDYHVAKFAQVQGRELGLFAIYDGHLGDSVHAYLQKHLFLNILKEDFWNDPSGAIEKAYEAADQAILSHSCDLGRGGSIAVTAMTPYFSLFGEEA</sequence>
<dbReference type="Proteomes" id="UP000653305">
    <property type="component" value="Unassembled WGS sequence"/>
</dbReference>
<evidence type="ECO:0000259" key="1">
    <source>
        <dbReference type="PROSITE" id="PS51746"/>
    </source>
</evidence>
<evidence type="ECO:0000313" key="3">
    <source>
        <dbReference type="Proteomes" id="UP000653305"/>
    </source>
</evidence>
<dbReference type="OrthoDB" id="1736692at2759"/>
<keyword evidence="3" id="KW-1185">Reference proteome</keyword>
<dbReference type="Pfam" id="PF00481">
    <property type="entry name" value="PP2C"/>
    <property type="match status" value="1"/>
</dbReference>
<name>A0A830CS10_9LAMI</name>
<dbReference type="AlphaFoldDB" id="A0A830CS10"/>
<protein>
    <submittedName>
        <fullName evidence="2">Probable protein phosphatase 2c 9</fullName>
    </submittedName>
</protein>
<dbReference type="EMBL" id="BMAC01000706">
    <property type="protein sequence ID" value="GFQ01770.1"/>
    <property type="molecule type" value="Genomic_DNA"/>
</dbReference>
<evidence type="ECO:0000313" key="2">
    <source>
        <dbReference type="EMBL" id="GFQ01770.1"/>
    </source>
</evidence>